<evidence type="ECO:0000256" key="4">
    <source>
        <dbReference type="ARBA" id="ARBA00022691"/>
    </source>
</evidence>
<keyword evidence="3 6" id="KW-0808">Transferase</keyword>
<evidence type="ECO:0000313" key="8">
    <source>
        <dbReference type="EMBL" id="MBL0387907.1"/>
    </source>
</evidence>
<dbReference type="Gene3D" id="3.90.120.10">
    <property type="entry name" value="DNA Methylase, subunit A, domain 2"/>
    <property type="match status" value="1"/>
</dbReference>
<sequence>MPEWDWSLRDLHNVTKIGRRVFSCFSCGGGSTMGYKLAGYEVIGNVEIDPQMMAIYKANHNPRFPFQMPIQEFRKIPKQELPPELFQLDILDGSPPCSVFSTAGSREKKWGVEARFREGQAKQRLDDLFFHFIDVADMLRPKVVIAENVKGMILGNAKGYVKEVVESFAQIGYIVQLFLLNGATMGVPQKRERVFFIARRHDLRLPDLQLKFGEPPVLYRDIRSGRGRPIDPKSRTYQRWLKRRPADKSMAHVALRTEGKNNNFNTIIVHDHRVLNTIASNSVFVRYDEPYHISNEDIIRSQAFPRDYNFLEGDPQYVCGMSVPPLMMKKIAEQVNRQWFKRGA</sequence>
<evidence type="ECO:0000313" key="9">
    <source>
        <dbReference type="Proteomes" id="UP000602284"/>
    </source>
</evidence>
<dbReference type="GO" id="GO:0008168">
    <property type="term" value="F:methyltransferase activity"/>
    <property type="evidence" value="ECO:0007669"/>
    <property type="project" value="UniProtKB-KW"/>
</dbReference>
<dbReference type="PANTHER" id="PTHR46098">
    <property type="entry name" value="TRNA (CYTOSINE(38)-C(5))-METHYLTRANSFERASE"/>
    <property type="match status" value="1"/>
</dbReference>
<dbReference type="Pfam" id="PF00145">
    <property type="entry name" value="DNA_methylase"/>
    <property type="match status" value="1"/>
</dbReference>
<dbReference type="InterPro" id="IPR029063">
    <property type="entry name" value="SAM-dependent_MTases_sf"/>
</dbReference>
<evidence type="ECO:0000256" key="1">
    <source>
        <dbReference type="ARBA" id="ARBA00011975"/>
    </source>
</evidence>
<dbReference type="EMBL" id="JAEQNB010000004">
    <property type="protein sequence ID" value="MBL0387907.1"/>
    <property type="molecule type" value="Genomic_DNA"/>
</dbReference>
<dbReference type="GO" id="GO:0032259">
    <property type="term" value="P:methylation"/>
    <property type="evidence" value="ECO:0007669"/>
    <property type="project" value="UniProtKB-KW"/>
</dbReference>
<dbReference type="PANTHER" id="PTHR46098:SF1">
    <property type="entry name" value="TRNA (CYTOSINE(38)-C(5))-METHYLTRANSFERASE"/>
    <property type="match status" value="1"/>
</dbReference>
<dbReference type="SUPFAM" id="SSF53335">
    <property type="entry name" value="S-adenosyl-L-methionine-dependent methyltransferases"/>
    <property type="match status" value="1"/>
</dbReference>
<dbReference type="EC" id="2.1.1.37" evidence="1"/>
<dbReference type="PRINTS" id="PR00105">
    <property type="entry name" value="C5METTRFRASE"/>
</dbReference>
<feature type="active site" evidence="6">
    <location>
        <position position="97"/>
    </location>
</feature>
<dbReference type="RefSeq" id="WP_201636353.1">
    <property type="nucleotide sequence ID" value="NZ_JAEQNB010000004.1"/>
</dbReference>
<dbReference type="Gene3D" id="3.40.50.150">
    <property type="entry name" value="Vaccinia Virus protein VP39"/>
    <property type="match status" value="1"/>
</dbReference>
<evidence type="ECO:0000256" key="7">
    <source>
        <dbReference type="RuleBase" id="RU000416"/>
    </source>
</evidence>
<dbReference type="Proteomes" id="UP000602284">
    <property type="component" value="Unassembled WGS sequence"/>
</dbReference>
<keyword evidence="2 6" id="KW-0489">Methyltransferase</keyword>
<evidence type="ECO:0000256" key="2">
    <source>
        <dbReference type="ARBA" id="ARBA00022603"/>
    </source>
</evidence>
<keyword evidence="5" id="KW-0680">Restriction system</keyword>
<gene>
    <name evidence="8" type="ORF">JJB07_14800</name>
</gene>
<protein>
    <recommendedName>
        <fullName evidence="1">DNA (cytosine-5-)-methyltransferase</fullName>
        <ecNumber evidence="1">2.1.1.37</ecNumber>
    </recommendedName>
</protein>
<accession>A0ABS1JCB0</accession>
<name>A0ABS1JCB0_9BACL</name>
<keyword evidence="9" id="KW-1185">Reference proteome</keyword>
<comment type="caution">
    <text evidence="8">The sequence shown here is derived from an EMBL/GenBank/DDBJ whole genome shotgun (WGS) entry which is preliminary data.</text>
</comment>
<dbReference type="InterPro" id="IPR050750">
    <property type="entry name" value="C5-MTase"/>
</dbReference>
<keyword evidence="4 6" id="KW-0949">S-adenosyl-L-methionine</keyword>
<dbReference type="PROSITE" id="PS51679">
    <property type="entry name" value="SAM_MT_C5"/>
    <property type="match status" value="1"/>
</dbReference>
<evidence type="ECO:0000256" key="5">
    <source>
        <dbReference type="ARBA" id="ARBA00022747"/>
    </source>
</evidence>
<dbReference type="NCBIfam" id="TIGR00675">
    <property type="entry name" value="dcm"/>
    <property type="match status" value="1"/>
</dbReference>
<organism evidence="8 9">
    <name type="scientific">Tumebacillus amylolyticus</name>
    <dbReference type="NCBI Taxonomy" id="2801339"/>
    <lineage>
        <taxon>Bacteria</taxon>
        <taxon>Bacillati</taxon>
        <taxon>Bacillota</taxon>
        <taxon>Bacilli</taxon>
        <taxon>Bacillales</taxon>
        <taxon>Alicyclobacillaceae</taxon>
        <taxon>Tumebacillus</taxon>
    </lineage>
</organism>
<reference evidence="8 9" key="1">
    <citation type="submission" date="2021-01" db="EMBL/GenBank/DDBJ databases">
        <title>Tumebacillus sp. strain ITR2 16S ribosomal RNA gene Genome sequencing and assembly.</title>
        <authorList>
            <person name="Kang M."/>
        </authorList>
    </citation>
    <scope>NUCLEOTIDE SEQUENCE [LARGE SCALE GENOMIC DNA]</scope>
    <source>
        <strain evidence="8 9">ITR2</strain>
    </source>
</reference>
<evidence type="ECO:0000256" key="3">
    <source>
        <dbReference type="ARBA" id="ARBA00022679"/>
    </source>
</evidence>
<comment type="similarity">
    <text evidence="6 7">Belongs to the class I-like SAM-binding methyltransferase superfamily. C5-methyltransferase family.</text>
</comment>
<evidence type="ECO:0000256" key="6">
    <source>
        <dbReference type="PROSITE-ProRule" id="PRU01016"/>
    </source>
</evidence>
<dbReference type="InterPro" id="IPR001525">
    <property type="entry name" value="C5_MeTfrase"/>
</dbReference>
<proteinExistence type="inferred from homology"/>